<evidence type="ECO:0000313" key="1">
    <source>
        <dbReference type="EMBL" id="MDT7518327.1"/>
    </source>
</evidence>
<keyword evidence="2" id="KW-1185">Reference proteome</keyword>
<dbReference type="EMBL" id="JAVBIK010000001">
    <property type="protein sequence ID" value="MDT7518327.1"/>
    <property type="molecule type" value="Genomic_DNA"/>
</dbReference>
<protein>
    <submittedName>
        <fullName evidence="1">Uncharacterized protein</fullName>
    </submittedName>
</protein>
<organism evidence="1 2">
    <name type="scientific">Rhodoferax potami</name>
    <dbReference type="NCBI Taxonomy" id="3068338"/>
    <lineage>
        <taxon>Bacteria</taxon>
        <taxon>Pseudomonadati</taxon>
        <taxon>Pseudomonadota</taxon>
        <taxon>Betaproteobacteria</taxon>
        <taxon>Burkholderiales</taxon>
        <taxon>Comamonadaceae</taxon>
        <taxon>Rhodoferax</taxon>
    </lineage>
</organism>
<dbReference type="RefSeq" id="WP_313874099.1">
    <property type="nucleotide sequence ID" value="NZ_JAVBIK010000001.1"/>
</dbReference>
<reference evidence="1 2" key="1">
    <citation type="submission" date="2023-08" db="EMBL/GenBank/DDBJ databases">
        <title>Rhodoferax potami sp. nov. and Rhodoferax mekongensis sp. nov., isolated from the Mekong River in Thailand.</title>
        <authorList>
            <person name="Kitikhun S."/>
            <person name="Charoenyingcharoen P."/>
            <person name="Siriarchawattana P."/>
            <person name="Likhitrattanapisal S."/>
            <person name="Nilsakha T."/>
            <person name="Chanpet A."/>
            <person name="Rattanawaree P."/>
            <person name="Ingsriswang S."/>
        </authorList>
    </citation>
    <scope>NUCLEOTIDE SEQUENCE [LARGE SCALE GENOMIC DNA]</scope>
    <source>
        <strain evidence="1 2">TBRC 17660</strain>
    </source>
</reference>
<proteinExistence type="predicted"/>
<comment type="caution">
    <text evidence="1">The sequence shown here is derived from an EMBL/GenBank/DDBJ whole genome shotgun (WGS) entry which is preliminary data.</text>
</comment>
<sequence>MKFTKTDVGQAAFKERSPLFSARQRSAFILFDGQKTADQVLQATAGMGLVAGDIDYMVAQGFLAPTQAAPATALPVVASAPLIEQAEDAALAVVPVSNRTPQERYSDAKPIATQITASLGLRGFMLNLSVESAAGFDDLLALLPKIQNAAGVKACRELERALKG</sequence>
<gene>
    <name evidence="1" type="ORF">RAE19_06220</name>
</gene>
<name>A0ABU3KM47_9BURK</name>
<evidence type="ECO:0000313" key="2">
    <source>
        <dbReference type="Proteomes" id="UP001321700"/>
    </source>
</evidence>
<dbReference type="Proteomes" id="UP001321700">
    <property type="component" value="Unassembled WGS sequence"/>
</dbReference>
<accession>A0ABU3KM47</accession>